<dbReference type="AlphaFoldDB" id="A0ABC8VXK2"/>
<proteinExistence type="inferred from homology"/>
<dbReference type="Pfam" id="PF23270">
    <property type="entry name" value="HAD_RAM2_N"/>
    <property type="match status" value="1"/>
</dbReference>
<keyword evidence="3" id="KW-0808">Transferase</keyword>
<protein>
    <recommendedName>
        <fullName evidence="8">Phospholipid/glycerol acyltransferase domain-containing protein</fullName>
    </recommendedName>
</protein>
<name>A0ABC8VXK2_9POAL</name>
<dbReference type="PANTHER" id="PTHR15486">
    <property type="entry name" value="ANCIENT UBIQUITOUS PROTEIN"/>
    <property type="match status" value="1"/>
</dbReference>
<comment type="subcellular location">
    <subcellularLocation>
        <location evidence="1">Membrane</location>
        <topology evidence="1">Multi-pass membrane protein</topology>
    </subcellularLocation>
</comment>
<evidence type="ECO:0000313" key="10">
    <source>
        <dbReference type="Proteomes" id="UP001497457"/>
    </source>
</evidence>
<evidence type="ECO:0000256" key="4">
    <source>
        <dbReference type="ARBA" id="ARBA00022692"/>
    </source>
</evidence>
<evidence type="ECO:0000256" key="2">
    <source>
        <dbReference type="ARBA" id="ARBA00007937"/>
    </source>
</evidence>
<dbReference type="SMART" id="SM00563">
    <property type="entry name" value="PlsC"/>
    <property type="match status" value="1"/>
</dbReference>
<dbReference type="GO" id="GO:0016020">
    <property type="term" value="C:membrane"/>
    <property type="evidence" value="ECO:0007669"/>
    <property type="project" value="UniProtKB-SubCell"/>
</dbReference>
<dbReference type="InterPro" id="IPR002123">
    <property type="entry name" value="Plipid/glycerol_acylTrfase"/>
</dbReference>
<dbReference type="Proteomes" id="UP001497457">
    <property type="component" value="Chromosome 11b"/>
</dbReference>
<evidence type="ECO:0000313" key="9">
    <source>
        <dbReference type="EMBL" id="CAL4898653.1"/>
    </source>
</evidence>
<dbReference type="InterPro" id="IPR056462">
    <property type="entry name" value="HAD_RAM2/GPAT1-8"/>
</dbReference>
<dbReference type="SUPFAM" id="SSF69593">
    <property type="entry name" value="Glycerol-3-phosphate (1)-acyltransferase"/>
    <property type="match status" value="1"/>
</dbReference>
<dbReference type="EMBL" id="OZ075121">
    <property type="protein sequence ID" value="CAL4898653.1"/>
    <property type="molecule type" value="Genomic_DNA"/>
</dbReference>
<keyword evidence="5 7" id="KW-1133">Transmembrane helix</keyword>
<evidence type="ECO:0000256" key="6">
    <source>
        <dbReference type="ARBA" id="ARBA00023136"/>
    </source>
</evidence>
<comment type="similarity">
    <text evidence="2">Belongs to the GPAT/DAPAT family.</text>
</comment>
<keyword evidence="4 7" id="KW-0812">Transmembrane</keyword>
<feature type="transmembrane region" description="Helical" evidence="7">
    <location>
        <begin position="83"/>
        <end position="107"/>
    </location>
</feature>
<dbReference type="Pfam" id="PF01553">
    <property type="entry name" value="Acyltransferase"/>
    <property type="match status" value="1"/>
</dbReference>
<evidence type="ECO:0000256" key="7">
    <source>
        <dbReference type="SAM" id="Phobius"/>
    </source>
</evidence>
<evidence type="ECO:0000256" key="5">
    <source>
        <dbReference type="ARBA" id="ARBA00022989"/>
    </source>
</evidence>
<evidence type="ECO:0000256" key="3">
    <source>
        <dbReference type="ARBA" id="ARBA00022679"/>
    </source>
</evidence>
<feature type="domain" description="Phospholipid/glycerol acyltransferase" evidence="8">
    <location>
        <begin position="371"/>
        <end position="476"/>
    </location>
</feature>
<evidence type="ECO:0000256" key="1">
    <source>
        <dbReference type="ARBA" id="ARBA00004141"/>
    </source>
</evidence>
<reference evidence="9" key="1">
    <citation type="submission" date="2024-10" db="EMBL/GenBank/DDBJ databases">
        <authorList>
            <person name="Ryan C."/>
        </authorList>
    </citation>
    <scope>NUCLEOTIDE SEQUENCE [LARGE SCALE GENOMIC DNA]</scope>
</reference>
<gene>
    <name evidence="9" type="ORF">URODEC1_LOCUS7844</name>
</gene>
<feature type="transmembrane region" description="Helical" evidence="7">
    <location>
        <begin position="113"/>
        <end position="135"/>
    </location>
</feature>
<sequence>MPSMAMKKMLPPDVAYKLFSALLHAGTTTPRQPPPPAARTSPTVVHRCAPPASRLSGGAGTTTTLVVVDVDGFLLLPRRSNLLFAYFMLVALEAGGFLRGLAMLLLYPFVSLLAALPGGGEIAVRAMAAVAFCGLRERTFRAGRAVLPRWLLEDVAAEALDAARPAAGGDHHAAARVVWASAMPRVMVEPFLREYLLVPPEAAVAARELKTAWGFYTGLMERDFVHDTVSSALRKNMAAGGGAGGDVVGFTAAGSTEFLGSPLASISKELYVVSPEEQSKWRPLPRKHYPKPLVFHDGRLAFLPTPSATIAMYTWLPLGMLLSFLRLAIAMSLPYRQATLLLAATGQSWRLRGTLPPPPPPSSSSTPAAGELYACNHRTLIDPVYVSIALNRRVRAVSYSLSRVSDMLSPIGATVHLARDRARDGAAMARLLGAGDSVVVCPEGTTCREPYLLRFSPLFAELGGDRGVVPVALAVEAAMFHGTTASGWKCVDPFYYLANPRMCYTVEFLERVDTAAAAEGGREASADMANAVQRRIAAALGYECTMLTRKDKYRMLVGNDGVVAAAAPRRTHTDVPCNVEVGVCIKKM</sequence>
<dbReference type="PANTHER" id="PTHR15486:SF29">
    <property type="entry name" value="OS12G0563000 PROTEIN"/>
    <property type="match status" value="1"/>
</dbReference>
<organism evidence="9 10">
    <name type="scientific">Urochloa decumbens</name>
    <dbReference type="NCBI Taxonomy" id="240449"/>
    <lineage>
        <taxon>Eukaryota</taxon>
        <taxon>Viridiplantae</taxon>
        <taxon>Streptophyta</taxon>
        <taxon>Embryophyta</taxon>
        <taxon>Tracheophyta</taxon>
        <taxon>Spermatophyta</taxon>
        <taxon>Magnoliopsida</taxon>
        <taxon>Liliopsida</taxon>
        <taxon>Poales</taxon>
        <taxon>Poaceae</taxon>
        <taxon>PACMAD clade</taxon>
        <taxon>Panicoideae</taxon>
        <taxon>Panicodae</taxon>
        <taxon>Paniceae</taxon>
        <taxon>Melinidinae</taxon>
        <taxon>Urochloa</taxon>
    </lineage>
</organism>
<dbReference type="GO" id="GO:0016740">
    <property type="term" value="F:transferase activity"/>
    <property type="evidence" value="ECO:0007669"/>
    <property type="project" value="UniProtKB-KW"/>
</dbReference>
<keyword evidence="10" id="KW-1185">Reference proteome</keyword>
<evidence type="ECO:0000259" key="8">
    <source>
        <dbReference type="SMART" id="SM00563"/>
    </source>
</evidence>
<keyword evidence="6 7" id="KW-0472">Membrane</keyword>
<accession>A0ABC8VXK2</accession>